<feature type="region of interest" description="Disordered" evidence="1">
    <location>
        <begin position="176"/>
        <end position="271"/>
    </location>
</feature>
<dbReference type="AlphaFoldDB" id="A0A5C3NTD1"/>
<organism evidence="2 3">
    <name type="scientific">Polyporus arcularius HHB13444</name>
    <dbReference type="NCBI Taxonomy" id="1314778"/>
    <lineage>
        <taxon>Eukaryota</taxon>
        <taxon>Fungi</taxon>
        <taxon>Dikarya</taxon>
        <taxon>Basidiomycota</taxon>
        <taxon>Agaricomycotina</taxon>
        <taxon>Agaricomycetes</taxon>
        <taxon>Polyporales</taxon>
        <taxon>Polyporaceae</taxon>
        <taxon>Polyporus</taxon>
    </lineage>
</organism>
<dbReference type="EMBL" id="ML211865">
    <property type="protein sequence ID" value="TFK80029.1"/>
    <property type="molecule type" value="Genomic_DNA"/>
</dbReference>
<proteinExistence type="predicted"/>
<keyword evidence="3" id="KW-1185">Reference proteome</keyword>
<accession>A0A5C3NTD1</accession>
<gene>
    <name evidence="2" type="ORF">K466DRAFT_400264</name>
</gene>
<feature type="compositionally biased region" description="Polar residues" evidence="1">
    <location>
        <begin position="183"/>
        <end position="223"/>
    </location>
</feature>
<feature type="region of interest" description="Disordered" evidence="1">
    <location>
        <begin position="44"/>
        <end position="89"/>
    </location>
</feature>
<dbReference type="Proteomes" id="UP000308197">
    <property type="component" value="Unassembled WGS sequence"/>
</dbReference>
<reference evidence="2 3" key="1">
    <citation type="journal article" date="2019" name="Nat. Ecol. Evol.">
        <title>Megaphylogeny resolves global patterns of mushroom evolution.</title>
        <authorList>
            <person name="Varga T."/>
            <person name="Krizsan K."/>
            <person name="Foldi C."/>
            <person name="Dima B."/>
            <person name="Sanchez-Garcia M."/>
            <person name="Sanchez-Ramirez S."/>
            <person name="Szollosi G.J."/>
            <person name="Szarkandi J.G."/>
            <person name="Papp V."/>
            <person name="Albert L."/>
            <person name="Andreopoulos W."/>
            <person name="Angelini C."/>
            <person name="Antonin V."/>
            <person name="Barry K.W."/>
            <person name="Bougher N.L."/>
            <person name="Buchanan P."/>
            <person name="Buyck B."/>
            <person name="Bense V."/>
            <person name="Catcheside P."/>
            <person name="Chovatia M."/>
            <person name="Cooper J."/>
            <person name="Damon W."/>
            <person name="Desjardin D."/>
            <person name="Finy P."/>
            <person name="Geml J."/>
            <person name="Haridas S."/>
            <person name="Hughes K."/>
            <person name="Justo A."/>
            <person name="Karasinski D."/>
            <person name="Kautmanova I."/>
            <person name="Kiss B."/>
            <person name="Kocsube S."/>
            <person name="Kotiranta H."/>
            <person name="LaButti K.M."/>
            <person name="Lechner B.E."/>
            <person name="Liimatainen K."/>
            <person name="Lipzen A."/>
            <person name="Lukacs Z."/>
            <person name="Mihaltcheva S."/>
            <person name="Morgado L.N."/>
            <person name="Niskanen T."/>
            <person name="Noordeloos M.E."/>
            <person name="Ohm R.A."/>
            <person name="Ortiz-Santana B."/>
            <person name="Ovrebo C."/>
            <person name="Racz N."/>
            <person name="Riley R."/>
            <person name="Savchenko A."/>
            <person name="Shiryaev A."/>
            <person name="Soop K."/>
            <person name="Spirin V."/>
            <person name="Szebenyi C."/>
            <person name="Tomsovsky M."/>
            <person name="Tulloss R.E."/>
            <person name="Uehling J."/>
            <person name="Grigoriev I.V."/>
            <person name="Vagvolgyi C."/>
            <person name="Papp T."/>
            <person name="Martin F.M."/>
            <person name="Miettinen O."/>
            <person name="Hibbett D.S."/>
            <person name="Nagy L.G."/>
        </authorList>
    </citation>
    <scope>NUCLEOTIDE SEQUENCE [LARGE SCALE GENOMIC DNA]</scope>
    <source>
        <strain evidence="2 3">HHB13444</strain>
    </source>
</reference>
<protein>
    <submittedName>
        <fullName evidence="2">Uncharacterized protein</fullName>
    </submittedName>
</protein>
<evidence type="ECO:0000313" key="3">
    <source>
        <dbReference type="Proteomes" id="UP000308197"/>
    </source>
</evidence>
<feature type="compositionally biased region" description="Basic residues" evidence="1">
    <location>
        <begin position="58"/>
        <end position="81"/>
    </location>
</feature>
<sequence>MAHLVATTHANLEICVPCYTADYSSLRSAAHGCRPLAHGPTDLSSTGRTGFASIQRGRNSRQSRRFMAHPTRPRLPAHHSPGRPTQRPDARATALNRRVHASDTSADCTVGCADILAFSANPAHSNRPSSPNMHPLALKPSAMGYPKRFPSTHCPPASIRAGLEIAPKCDFIALSPPDRSADLSRTSLVSGRPADTSNVSYWHSSPCTTTFRPAWTNSQKSSSPPRPTVEPTHSAGHSSPSSRPIPVKPGAPANGEQHAPKRHPLASIRAG</sequence>
<name>A0A5C3NTD1_9APHY</name>
<evidence type="ECO:0000313" key="2">
    <source>
        <dbReference type="EMBL" id="TFK80029.1"/>
    </source>
</evidence>
<evidence type="ECO:0000256" key="1">
    <source>
        <dbReference type="SAM" id="MobiDB-lite"/>
    </source>
</evidence>
<dbReference type="InParanoid" id="A0A5C3NTD1"/>